<reference evidence="3 4" key="1">
    <citation type="submission" date="2023-01" db="EMBL/GenBank/DDBJ databases">
        <title>Novel species of the genus Vogesella isolated from rivers.</title>
        <authorList>
            <person name="Lu H."/>
        </authorList>
    </citation>
    <scope>NUCLEOTIDE SEQUENCE [LARGE SCALE GENOMIC DNA]</scope>
    <source>
        <strain evidence="3 4">LYT5W</strain>
    </source>
</reference>
<feature type="chain" id="PRO_5046782718" evidence="1">
    <location>
        <begin position="23"/>
        <end position="110"/>
    </location>
</feature>
<keyword evidence="4" id="KW-1185">Reference proteome</keyword>
<evidence type="ECO:0000313" key="4">
    <source>
        <dbReference type="Proteomes" id="UP001222030"/>
    </source>
</evidence>
<dbReference type="InterPro" id="IPR036873">
    <property type="entry name" value="Rhodanese-like_dom_sf"/>
</dbReference>
<evidence type="ECO:0000313" key="3">
    <source>
        <dbReference type="EMBL" id="MDC7713217.1"/>
    </source>
</evidence>
<dbReference type="EMBL" id="JAQQLE010000002">
    <property type="protein sequence ID" value="MDC7713217.1"/>
    <property type="molecule type" value="Genomic_DNA"/>
</dbReference>
<dbReference type="InterPro" id="IPR050229">
    <property type="entry name" value="GlpE_sulfurtransferase"/>
</dbReference>
<dbReference type="PROSITE" id="PS50206">
    <property type="entry name" value="RHODANESE_3"/>
    <property type="match status" value="1"/>
</dbReference>
<dbReference type="SMART" id="SM00450">
    <property type="entry name" value="RHOD"/>
    <property type="match status" value="1"/>
</dbReference>
<dbReference type="InterPro" id="IPR001307">
    <property type="entry name" value="Thiosulphate_STrfase_CS"/>
</dbReference>
<dbReference type="PANTHER" id="PTHR43031">
    <property type="entry name" value="FAD-DEPENDENT OXIDOREDUCTASE"/>
    <property type="match status" value="1"/>
</dbReference>
<feature type="signal peptide" evidence="1">
    <location>
        <begin position="1"/>
        <end position="22"/>
    </location>
</feature>
<feature type="domain" description="Rhodanese" evidence="2">
    <location>
        <begin position="20"/>
        <end position="106"/>
    </location>
</feature>
<gene>
    <name evidence="3" type="ORF">PQU96_03560</name>
</gene>
<evidence type="ECO:0000259" key="2">
    <source>
        <dbReference type="PROSITE" id="PS50206"/>
    </source>
</evidence>
<comment type="caution">
    <text evidence="3">The sequence shown here is derived from an EMBL/GenBank/DDBJ whole genome shotgun (WGS) entry which is preliminary data.</text>
</comment>
<sequence length="110" mass="11962">MKSLARSVLVLASCLWLGSALADPLLIDVRSPQEYAERHLPGAILLPAERIGSEIQQLVPDKSTPIQLYCRTGSRAGEAQRQLQQLGYQQVSNLGSLEQAATVLQLTPQP</sequence>
<dbReference type="RefSeq" id="WP_272770875.1">
    <property type="nucleotide sequence ID" value="NZ_JAQQLE010000002.1"/>
</dbReference>
<protein>
    <submittedName>
        <fullName evidence="3">Rhodanese-like domain-containing protein</fullName>
    </submittedName>
</protein>
<dbReference type="PROSITE" id="PS00380">
    <property type="entry name" value="RHODANESE_1"/>
    <property type="match status" value="1"/>
</dbReference>
<evidence type="ECO:0000256" key="1">
    <source>
        <dbReference type="SAM" id="SignalP"/>
    </source>
</evidence>
<dbReference type="PANTHER" id="PTHR43031:SF1">
    <property type="entry name" value="PYRIDINE NUCLEOTIDE-DISULPHIDE OXIDOREDUCTASE"/>
    <property type="match status" value="1"/>
</dbReference>
<proteinExistence type="predicted"/>
<keyword evidence="1" id="KW-0732">Signal</keyword>
<organism evidence="3 4">
    <name type="scientific">Vogesella margarita</name>
    <dbReference type="NCBI Taxonomy" id="2984199"/>
    <lineage>
        <taxon>Bacteria</taxon>
        <taxon>Pseudomonadati</taxon>
        <taxon>Pseudomonadota</taxon>
        <taxon>Betaproteobacteria</taxon>
        <taxon>Neisseriales</taxon>
        <taxon>Chromobacteriaceae</taxon>
        <taxon>Vogesella</taxon>
    </lineage>
</organism>
<dbReference type="InterPro" id="IPR001763">
    <property type="entry name" value="Rhodanese-like_dom"/>
</dbReference>
<dbReference type="CDD" id="cd00158">
    <property type="entry name" value="RHOD"/>
    <property type="match status" value="1"/>
</dbReference>
<dbReference type="Pfam" id="PF00581">
    <property type="entry name" value="Rhodanese"/>
    <property type="match status" value="1"/>
</dbReference>
<dbReference type="Proteomes" id="UP001222030">
    <property type="component" value="Unassembled WGS sequence"/>
</dbReference>
<accession>A0ABT5IL00</accession>
<dbReference type="Gene3D" id="3.40.250.10">
    <property type="entry name" value="Rhodanese-like domain"/>
    <property type="match status" value="1"/>
</dbReference>
<name>A0ABT5IL00_9NEIS</name>
<dbReference type="SUPFAM" id="SSF52821">
    <property type="entry name" value="Rhodanese/Cell cycle control phosphatase"/>
    <property type="match status" value="1"/>
</dbReference>